<name>A0A2L0X3T8_9BURK</name>
<dbReference type="OrthoDB" id="5292387at2"/>
<accession>A0A2L0X3T8</accession>
<dbReference type="SUPFAM" id="SSF46785">
    <property type="entry name" value="Winged helix' DNA-binding domain"/>
    <property type="match status" value="1"/>
</dbReference>
<evidence type="ECO:0000256" key="3">
    <source>
        <dbReference type="ARBA" id="ARBA00023125"/>
    </source>
</evidence>
<dbReference type="Pfam" id="PF03466">
    <property type="entry name" value="LysR_substrate"/>
    <property type="match status" value="1"/>
</dbReference>
<gene>
    <name evidence="5" type="ORF">DDF84_020605</name>
</gene>
<evidence type="ECO:0000256" key="4">
    <source>
        <dbReference type="ARBA" id="ARBA00023163"/>
    </source>
</evidence>
<dbReference type="InterPro" id="IPR005119">
    <property type="entry name" value="LysR_subst-bd"/>
</dbReference>
<reference evidence="5 6" key="1">
    <citation type="submission" date="2019-03" db="EMBL/GenBank/DDBJ databases">
        <title>Comparative insights into the high quality Complete genome sequence of highly metal resistant Cupriavidus metallidurans strain BS1 isolated from a gold-copper mine.</title>
        <authorList>
            <person name="Mazhar H.S."/>
            <person name="Rensing C."/>
        </authorList>
    </citation>
    <scope>NUCLEOTIDE SEQUENCE [LARGE SCALE GENOMIC DNA]</scope>
    <source>
        <strain evidence="5 6">BS1</strain>
    </source>
</reference>
<dbReference type="Gene3D" id="3.40.190.10">
    <property type="entry name" value="Periplasmic binding protein-like II"/>
    <property type="match status" value="2"/>
</dbReference>
<organism evidence="5 6">
    <name type="scientific">Cupriavidus metallidurans</name>
    <dbReference type="NCBI Taxonomy" id="119219"/>
    <lineage>
        <taxon>Bacteria</taxon>
        <taxon>Pseudomonadati</taxon>
        <taxon>Pseudomonadota</taxon>
        <taxon>Betaproteobacteria</taxon>
        <taxon>Burkholderiales</taxon>
        <taxon>Burkholderiaceae</taxon>
        <taxon>Cupriavidus</taxon>
    </lineage>
</organism>
<dbReference type="RefSeq" id="WP_008645058.1">
    <property type="nucleotide sequence ID" value="NZ_CP026544.1"/>
</dbReference>
<sequence>MDFRQLRYFVAVAEALSFSEAARRLHVSQPPLSIQIKALEDELGSPLLERSRHHVALTPAGELFLDKARAALANLDEARDVVRQVASGEAGEIRVGFTASVPMQDVFPRAVHAFREAHRHARLELVHMSTGQQLQQLESGEVDIGFLRPSPQFRPPARIEVREVLADRLVAVLPVGHPLARSNEQTEIDISELSGEKFLLFPRGLGCGLFDHVTTLCNRAGFAPNVAQEAREATTIIGLVASGAGVSVLPAIYARTGIPGVAYRAIAGPDAGSRILMAHRADALSPIMKRFVGYF</sequence>
<dbReference type="PRINTS" id="PR00039">
    <property type="entry name" value="HTHLYSR"/>
</dbReference>
<dbReference type="SUPFAM" id="SSF53850">
    <property type="entry name" value="Periplasmic binding protein-like II"/>
    <property type="match status" value="1"/>
</dbReference>
<dbReference type="Proteomes" id="UP000253772">
    <property type="component" value="Chromosome c2"/>
</dbReference>
<keyword evidence="3" id="KW-0238">DNA-binding</keyword>
<dbReference type="Gene3D" id="1.10.10.10">
    <property type="entry name" value="Winged helix-like DNA-binding domain superfamily/Winged helix DNA-binding domain"/>
    <property type="match status" value="1"/>
</dbReference>
<dbReference type="InterPro" id="IPR036390">
    <property type="entry name" value="WH_DNA-bd_sf"/>
</dbReference>
<dbReference type="AlphaFoldDB" id="A0A2L0X3T8"/>
<dbReference type="CDD" id="cd08414">
    <property type="entry name" value="PBP2_LTTR_aromatics_like"/>
    <property type="match status" value="1"/>
</dbReference>
<dbReference type="InterPro" id="IPR036388">
    <property type="entry name" value="WH-like_DNA-bd_sf"/>
</dbReference>
<dbReference type="InterPro" id="IPR000847">
    <property type="entry name" value="LysR_HTH_N"/>
</dbReference>
<dbReference type="Pfam" id="PF00126">
    <property type="entry name" value="HTH_1"/>
    <property type="match status" value="1"/>
</dbReference>
<evidence type="ECO:0000313" key="5">
    <source>
        <dbReference type="EMBL" id="QBP12178.1"/>
    </source>
</evidence>
<keyword evidence="2" id="KW-0805">Transcription regulation</keyword>
<dbReference type="PANTHER" id="PTHR30346:SF17">
    <property type="entry name" value="LYSR FAMILY TRANSCRIPTIONAL REGULATOR"/>
    <property type="match status" value="1"/>
</dbReference>
<evidence type="ECO:0000313" key="6">
    <source>
        <dbReference type="Proteomes" id="UP000253772"/>
    </source>
</evidence>
<dbReference type="GO" id="GO:0032993">
    <property type="term" value="C:protein-DNA complex"/>
    <property type="evidence" value="ECO:0007669"/>
    <property type="project" value="TreeGrafter"/>
</dbReference>
<protein>
    <submittedName>
        <fullName evidence="5">LysR family transcriptional regulator</fullName>
    </submittedName>
</protein>
<dbReference type="FunFam" id="1.10.10.10:FF:000001">
    <property type="entry name" value="LysR family transcriptional regulator"/>
    <property type="match status" value="1"/>
</dbReference>
<comment type="similarity">
    <text evidence="1">Belongs to the LysR transcriptional regulatory family.</text>
</comment>
<evidence type="ECO:0000256" key="1">
    <source>
        <dbReference type="ARBA" id="ARBA00009437"/>
    </source>
</evidence>
<dbReference type="PROSITE" id="PS50931">
    <property type="entry name" value="HTH_LYSR"/>
    <property type="match status" value="1"/>
</dbReference>
<keyword evidence="4" id="KW-0804">Transcription</keyword>
<dbReference type="GO" id="GO:0003677">
    <property type="term" value="F:DNA binding"/>
    <property type="evidence" value="ECO:0007669"/>
    <property type="project" value="UniProtKB-KW"/>
</dbReference>
<dbReference type="PANTHER" id="PTHR30346">
    <property type="entry name" value="TRANSCRIPTIONAL DUAL REGULATOR HCAR-RELATED"/>
    <property type="match status" value="1"/>
</dbReference>
<evidence type="ECO:0000256" key="2">
    <source>
        <dbReference type="ARBA" id="ARBA00023015"/>
    </source>
</evidence>
<proteinExistence type="inferred from homology"/>
<dbReference type="GO" id="GO:0003700">
    <property type="term" value="F:DNA-binding transcription factor activity"/>
    <property type="evidence" value="ECO:0007669"/>
    <property type="project" value="InterPro"/>
</dbReference>
<dbReference type="EMBL" id="CP037901">
    <property type="protein sequence ID" value="QBP12178.1"/>
    <property type="molecule type" value="Genomic_DNA"/>
</dbReference>
<dbReference type="GeneID" id="60823219"/>